<reference evidence="1 2" key="1">
    <citation type="submission" date="2023-01" db="EMBL/GenBank/DDBJ databases">
        <title>Analysis of 21 Apiospora genomes using comparative genomics revels a genus with tremendous synthesis potential of carbohydrate active enzymes and secondary metabolites.</title>
        <authorList>
            <person name="Sorensen T."/>
        </authorList>
    </citation>
    <scope>NUCLEOTIDE SEQUENCE [LARGE SCALE GENOMIC DNA]</scope>
    <source>
        <strain evidence="1 2">CBS 20057</strain>
    </source>
</reference>
<gene>
    <name evidence="1" type="ORF">PG991_016106</name>
</gene>
<accession>A0ABR1R0K4</accession>
<dbReference type="InterPro" id="IPR052895">
    <property type="entry name" value="HetReg/Transcr_Mod"/>
</dbReference>
<protein>
    <recommendedName>
        <fullName evidence="3">Heterokaryon incompatibility domain-containing protein</fullName>
    </recommendedName>
</protein>
<comment type="caution">
    <text evidence="1">The sequence shown here is derived from an EMBL/GenBank/DDBJ whole genome shotgun (WGS) entry which is preliminary data.</text>
</comment>
<evidence type="ECO:0008006" key="3">
    <source>
        <dbReference type="Google" id="ProtNLM"/>
    </source>
</evidence>
<dbReference type="EMBL" id="JAQQWI010000024">
    <property type="protein sequence ID" value="KAK7994518.1"/>
    <property type="molecule type" value="Genomic_DNA"/>
</dbReference>
<evidence type="ECO:0000313" key="2">
    <source>
        <dbReference type="Proteomes" id="UP001396898"/>
    </source>
</evidence>
<dbReference type="Pfam" id="PF26639">
    <property type="entry name" value="Het-6_barrel"/>
    <property type="match status" value="1"/>
</dbReference>
<evidence type="ECO:0000313" key="1">
    <source>
        <dbReference type="EMBL" id="KAK7994518.1"/>
    </source>
</evidence>
<organism evidence="1 2">
    <name type="scientific">Apiospora marii</name>
    <dbReference type="NCBI Taxonomy" id="335849"/>
    <lineage>
        <taxon>Eukaryota</taxon>
        <taxon>Fungi</taxon>
        <taxon>Dikarya</taxon>
        <taxon>Ascomycota</taxon>
        <taxon>Pezizomycotina</taxon>
        <taxon>Sordariomycetes</taxon>
        <taxon>Xylariomycetidae</taxon>
        <taxon>Amphisphaeriales</taxon>
        <taxon>Apiosporaceae</taxon>
        <taxon>Apiospora</taxon>
    </lineage>
</organism>
<dbReference type="PANTHER" id="PTHR24148">
    <property type="entry name" value="ANKYRIN REPEAT DOMAIN-CONTAINING PROTEIN 39 HOMOLOG-RELATED"/>
    <property type="match status" value="1"/>
</dbReference>
<proteinExistence type="predicted"/>
<dbReference type="PANTHER" id="PTHR24148:SF64">
    <property type="entry name" value="HETEROKARYON INCOMPATIBILITY DOMAIN-CONTAINING PROTEIN"/>
    <property type="match status" value="1"/>
</dbReference>
<sequence>MHADFAYQLYTFNKASRQKCRDPRDRVFALLGHYSARVGCDQSLLMHADYSLPTAVVYRELAIRALTDAKSTFILNAVQHIGKRHQTPLPDSDRVTNTKANIASGGAAGNRPLVAQIRESKNMQLQIQGLVFDVVDRTSRAFERGDFRSHNSETRHILVQIWQDTCGHDAFDVATDHRTTRPCPLIALLDTCRAGWEPPFYPTEPREGFINTPTMPGWMAREGISYLRRLTPPRPMSCATSALALRNGKSSAWQHNARVITLNRKFAVLAGGDYALCPGPVEKGDLVVVLMGYTTPFVLRPTGGGDEFLLVGECYVHGIMQGQALSMLERGEKTLRDFRIL</sequence>
<keyword evidence="2" id="KW-1185">Reference proteome</keyword>
<name>A0ABR1R0K4_9PEZI</name>
<dbReference type="Proteomes" id="UP001396898">
    <property type="component" value="Unassembled WGS sequence"/>
</dbReference>